<dbReference type="GO" id="GO:0000151">
    <property type="term" value="C:ubiquitin ligase complex"/>
    <property type="evidence" value="ECO:0007669"/>
    <property type="project" value="TreeGrafter"/>
</dbReference>
<dbReference type="GO" id="GO:0000209">
    <property type="term" value="P:protein polyubiquitination"/>
    <property type="evidence" value="ECO:0007669"/>
    <property type="project" value="TreeGrafter"/>
</dbReference>
<dbReference type="Pfam" id="PF09814">
    <property type="entry name" value="HECT_2"/>
    <property type="match status" value="1"/>
</dbReference>
<proteinExistence type="predicted"/>
<dbReference type="GO" id="GO:0061630">
    <property type="term" value="F:ubiquitin protein ligase activity"/>
    <property type="evidence" value="ECO:0007669"/>
    <property type="project" value="TreeGrafter"/>
</dbReference>
<dbReference type="GO" id="GO:0030332">
    <property type="term" value="F:cyclin binding"/>
    <property type="evidence" value="ECO:0007669"/>
    <property type="project" value="TreeGrafter"/>
</dbReference>
<keyword evidence="2" id="KW-1185">Reference proteome</keyword>
<evidence type="ECO:0000313" key="1">
    <source>
        <dbReference type="EMBL" id="KAG9449745.1"/>
    </source>
</evidence>
<comment type="caution">
    <text evidence="1">The sequence shown here is derived from an EMBL/GenBank/DDBJ whole genome shotgun (WGS) entry which is preliminary data.</text>
</comment>
<dbReference type="GO" id="GO:0006513">
    <property type="term" value="P:protein monoubiquitination"/>
    <property type="evidence" value="ECO:0007669"/>
    <property type="project" value="TreeGrafter"/>
</dbReference>
<dbReference type="GO" id="GO:0005829">
    <property type="term" value="C:cytosol"/>
    <property type="evidence" value="ECO:0007669"/>
    <property type="project" value="TreeGrafter"/>
</dbReference>
<dbReference type="PANTHER" id="PTHR31531">
    <property type="entry name" value="E3 UBIQUITIN-PROTEIN LIGASE E3D FAMILY MEMBER"/>
    <property type="match status" value="1"/>
</dbReference>
<organism evidence="1 2">
    <name type="scientific">Aristolochia fimbriata</name>
    <name type="common">White veined hardy Dutchman's pipe vine</name>
    <dbReference type="NCBI Taxonomy" id="158543"/>
    <lineage>
        <taxon>Eukaryota</taxon>
        <taxon>Viridiplantae</taxon>
        <taxon>Streptophyta</taxon>
        <taxon>Embryophyta</taxon>
        <taxon>Tracheophyta</taxon>
        <taxon>Spermatophyta</taxon>
        <taxon>Magnoliopsida</taxon>
        <taxon>Magnoliidae</taxon>
        <taxon>Piperales</taxon>
        <taxon>Aristolochiaceae</taxon>
        <taxon>Aristolochia</taxon>
    </lineage>
</organism>
<protein>
    <recommendedName>
        <fullName evidence="3">Ubiquitin-conjugating enzyme E2C-binding protein</fullName>
    </recommendedName>
</protein>
<dbReference type="PANTHER" id="PTHR31531:SF2">
    <property type="entry name" value="E3 UBIQUITIN-PROTEIN LIGASE E3D"/>
    <property type="match status" value="1"/>
</dbReference>
<name>A0AAV7ELP0_ARIFI</name>
<dbReference type="Proteomes" id="UP000825729">
    <property type="component" value="Unassembled WGS sequence"/>
</dbReference>
<evidence type="ECO:0000313" key="2">
    <source>
        <dbReference type="Proteomes" id="UP000825729"/>
    </source>
</evidence>
<dbReference type="EMBL" id="JAINDJ010000004">
    <property type="protein sequence ID" value="KAG9449745.1"/>
    <property type="molecule type" value="Genomic_DNA"/>
</dbReference>
<dbReference type="GO" id="GO:0005634">
    <property type="term" value="C:nucleus"/>
    <property type="evidence" value="ECO:0007669"/>
    <property type="project" value="TreeGrafter"/>
</dbReference>
<dbReference type="GO" id="GO:0051865">
    <property type="term" value="P:protein autoubiquitination"/>
    <property type="evidence" value="ECO:0007669"/>
    <property type="project" value="TreeGrafter"/>
</dbReference>
<dbReference type="InterPro" id="IPR019193">
    <property type="entry name" value="UBQ-conj_enz_E2-bd_prot"/>
</dbReference>
<accession>A0AAV7ELP0</accession>
<dbReference type="GO" id="GO:0031624">
    <property type="term" value="F:ubiquitin conjugating enzyme binding"/>
    <property type="evidence" value="ECO:0007669"/>
    <property type="project" value="TreeGrafter"/>
</dbReference>
<reference evidence="1 2" key="1">
    <citation type="submission" date="2021-07" db="EMBL/GenBank/DDBJ databases">
        <title>The Aristolochia fimbriata genome: insights into angiosperm evolution, floral development and chemical biosynthesis.</title>
        <authorList>
            <person name="Jiao Y."/>
        </authorList>
    </citation>
    <scope>NUCLEOTIDE SEQUENCE [LARGE SCALE GENOMIC DNA]</scope>
    <source>
        <strain evidence="1">IBCAS-2021</strain>
        <tissue evidence="1">Leaf</tissue>
    </source>
</reference>
<dbReference type="GO" id="GO:0043161">
    <property type="term" value="P:proteasome-mediated ubiquitin-dependent protein catabolic process"/>
    <property type="evidence" value="ECO:0007669"/>
    <property type="project" value="TreeGrafter"/>
</dbReference>
<dbReference type="AlphaFoldDB" id="A0AAV7ELP0"/>
<gene>
    <name evidence="1" type="ORF">H6P81_009710</name>
</gene>
<evidence type="ECO:0008006" key="3">
    <source>
        <dbReference type="Google" id="ProtNLM"/>
    </source>
</evidence>
<sequence length="548" mass="61163">MESSVNRSPRKWCFTWETLSHLPTLRLYLFDGETNPSSQCGNLKCSLNLEQSLLLVAWNEEIDDERVDFVLRIPVPRILVDPGSPLEFKAREDHIEVKLVMILPVDHPLLSNFDSVLNLGNRDCCQGRERSDSARLSPLSLDSDFKRLTLDGSVHFYCKSCSERLTNEPLRNFVEMPSANWREVADNWFGSCCCSFGGISEKLVYAYANSYTCIKGTCLLDNASITICKDDLLGFVFPVDDEKELDLVGETVTDVSYEEENHQANKATEATAEHGNSNESISLSPVSHANTHMDEHHCCIDLSQGTSMGTNCSAFSNNEHLRKIVDLEIDQKIFKKGPLGNGFMINTYNLSNDIEWLKFVCSKCSALLGAYPSFRKGSLPADGGVRLFKHCIATSASGGSEGNIFRRHTLPRTFVDWLLESATDDLSFRTIVKDLGTKAPMLQIVLLTCKAWCCSGCCLDTKSGTEESLPKINLLPVVKVLYADCSLLTEAESRKIEKWASKNQANEVYMMACQIKELKRSLELAQETLPLSCSLLQGLLLSSLERSH</sequence>